<sequence>MPYSDTVFFDDEYRNIEEVGRLGVQTVYVKHGINFTMVNAFL</sequence>
<organism evidence="1 2">
    <name type="scientific">Draconibacterium aestuarii</name>
    <dbReference type="NCBI Taxonomy" id="2998507"/>
    <lineage>
        <taxon>Bacteria</taxon>
        <taxon>Pseudomonadati</taxon>
        <taxon>Bacteroidota</taxon>
        <taxon>Bacteroidia</taxon>
        <taxon>Marinilabiliales</taxon>
        <taxon>Prolixibacteraceae</taxon>
        <taxon>Draconibacterium</taxon>
    </lineage>
</organism>
<comment type="caution">
    <text evidence="1">The sequence shown here is derived from an EMBL/GenBank/DDBJ whole genome shotgun (WGS) entry which is preliminary data.</text>
</comment>
<dbReference type="Pfam" id="PF12689">
    <property type="entry name" value="Acid_PPase"/>
    <property type="match status" value="1"/>
</dbReference>
<accession>A0A9X3FBM2</accession>
<proteinExistence type="predicted"/>
<dbReference type="Gene3D" id="3.40.50.1000">
    <property type="entry name" value="HAD superfamily/HAD-like"/>
    <property type="match status" value="1"/>
</dbReference>
<dbReference type="GO" id="GO:0016791">
    <property type="term" value="F:phosphatase activity"/>
    <property type="evidence" value="ECO:0007669"/>
    <property type="project" value="InterPro"/>
</dbReference>
<dbReference type="Proteomes" id="UP001145087">
    <property type="component" value="Unassembled WGS sequence"/>
</dbReference>
<evidence type="ECO:0000313" key="2">
    <source>
        <dbReference type="Proteomes" id="UP001145087"/>
    </source>
</evidence>
<dbReference type="InterPro" id="IPR023214">
    <property type="entry name" value="HAD_sf"/>
</dbReference>
<protein>
    <submittedName>
        <fullName evidence="1">Uncharacterized protein</fullName>
    </submittedName>
</protein>
<dbReference type="RefSeq" id="WP_343335732.1">
    <property type="nucleotide sequence ID" value="NZ_JAPOHD010000068.1"/>
</dbReference>
<dbReference type="InterPro" id="IPR010036">
    <property type="entry name" value="MDP_1_eu_arc"/>
</dbReference>
<name>A0A9X3FBM2_9BACT</name>
<dbReference type="AlphaFoldDB" id="A0A9X3FBM2"/>
<reference evidence="1" key="1">
    <citation type="submission" date="2022-11" db="EMBL/GenBank/DDBJ databases">
        <title>Marilongibacter aestuarii gen. nov., sp. nov., isolated from tidal flat sediment.</title>
        <authorList>
            <person name="Jiayan W."/>
        </authorList>
    </citation>
    <scope>NUCLEOTIDE SEQUENCE</scope>
    <source>
        <strain evidence="1">Z1-6</strain>
    </source>
</reference>
<keyword evidence="2" id="KW-1185">Reference proteome</keyword>
<dbReference type="EMBL" id="JAPOHD010000068">
    <property type="protein sequence ID" value="MCY1723332.1"/>
    <property type="molecule type" value="Genomic_DNA"/>
</dbReference>
<evidence type="ECO:0000313" key="1">
    <source>
        <dbReference type="EMBL" id="MCY1723332.1"/>
    </source>
</evidence>
<gene>
    <name evidence="1" type="ORF">OU798_23480</name>
</gene>